<gene>
    <name evidence="2" type="ORF">Rhal01_03471</name>
</gene>
<comment type="caution">
    <text evidence="2">The sequence shown here is derived from an EMBL/GenBank/DDBJ whole genome shotgun (WGS) entry which is preliminary data.</text>
</comment>
<feature type="signal peptide" evidence="1">
    <location>
        <begin position="1"/>
        <end position="26"/>
    </location>
</feature>
<dbReference type="Proteomes" id="UP001424741">
    <property type="component" value="Unassembled WGS sequence"/>
</dbReference>
<accession>A0ABP9V431</accession>
<dbReference type="RefSeq" id="WP_346189807.1">
    <property type="nucleotide sequence ID" value="NZ_BAABRL010000013.1"/>
</dbReference>
<protein>
    <submittedName>
        <fullName evidence="2">Uncharacterized protein</fullName>
    </submittedName>
</protein>
<feature type="chain" id="PRO_5045039146" evidence="1">
    <location>
        <begin position="27"/>
        <end position="140"/>
    </location>
</feature>
<dbReference type="EMBL" id="BAABRL010000013">
    <property type="protein sequence ID" value="GAA5497278.1"/>
    <property type="molecule type" value="Genomic_DNA"/>
</dbReference>
<keyword evidence="3" id="KW-1185">Reference proteome</keyword>
<sequence>MSLSTRFLFLLLCGSFTLIFSSCATKQEAQYVYPSLSLQLSDQEVHALRDTIAKTKYPKPENYTEKLIPVHTDWGVSGFPAAYYDFIQSSVGIHSSSVMTYRLNEDYCLAVFQDSYDAGKSPCSTSTVDSAASILRKRLD</sequence>
<reference evidence="2 3" key="1">
    <citation type="submission" date="2024-02" db="EMBL/GenBank/DDBJ databases">
        <title>Rubritalea halochordaticola NBRC 107102.</title>
        <authorList>
            <person name="Ichikawa N."/>
            <person name="Katano-Makiyama Y."/>
            <person name="Hidaka K."/>
        </authorList>
    </citation>
    <scope>NUCLEOTIDE SEQUENCE [LARGE SCALE GENOMIC DNA]</scope>
    <source>
        <strain evidence="2 3">NBRC 107102</strain>
    </source>
</reference>
<evidence type="ECO:0000313" key="3">
    <source>
        <dbReference type="Proteomes" id="UP001424741"/>
    </source>
</evidence>
<name>A0ABP9V431_9BACT</name>
<evidence type="ECO:0000313" key="2">
    <source>
        <dbReference type="EMBL" id="GAA5497278.1"/>
    </source>
</evidence>
<organism evidence="2 3">
    <name type="scientific">Rubritalea halochordaticola</name>
    <dbReference type="NCBI Taxonomy" id="714537"/>
    <lineage>
        <taxon>Bacteria</taxon>
        <taxon>Pseudomonadati</taxon>
        <taxon>Verrucomicrobiota</taxon>
        <taxon>Verrucomicrobiia</taxon>
        <taxon>Verrucomicrobiales</taxon>
        <taxon>Rubritaleaceae</taxon>
        <taxon>Rubritalea</taxon>
    </lineage>
</organism>
<keyword evidence="1" id="KW-0732">Signal</keyword>
<evidence type="ECO:0000256" key="1">
    <source>
        <dbReference type="SAM" id="SignalP"/>
    </source>
</evidence>
<proteinExistence type="predicted"/>
<dbReference type="PROSITE" id="PS51257">
    <property type="entry name" value="PROKAR_LIPOPROTEIN"/>
    <property type="match status" value="1"/>
</dbReference>